<dbReference type="Gene3D" id="1.10.3720.10">
    <property type="entry name" value="MetI-like"/>
    <property type="match status" value="1"/>
</dbReference>
<proteinExistence type="predicted"/>
<evidence type="ECO:0000256" key="4">
    <source>
        <dbReference type="ARBA" id="ARBA00022692"/>
    </source>
</evidence>
<keyword evidence="6 7" id="KW-0472">Membrane</keyword>
<keyword evidence="4 7" id="KW-0812">Transmembrane</keyword>
<evidence type="ECO:0000256" key="6">
    <source>
        <dbReference type="ARBA" id="ARBA00023136"/>
    </source>
</evidence>
<evidence type="ECO:0000256" key="1">
    <source>
        <dbReference type="ARBA" id="ARBA00004651"/>
    </source>
</evidence>
<accession>A0ABY5PLG6</accession>
<keyword evidence="2" id="KW-0813">Transport</keyword>
<dbReference type="RefSeq" id="WP_353865861.1">
    <property type="nucleotide sequence ID" value="NZ_CP088295.1"/>
</dbReference>
<evidence type="ECO:0000256" key="5">
    <source>
        <dbReference type="ARBA" id="ARBA00022989"/>
    </source>
</evidence>
<feature type="transmembrane region" description="Helical" evidence="7">
    <location>
        <begin position="200"/>
        <end position="226"/>
    </location>
</feature>
<dbReference type="InterPro" id="IPR000515">
    <property type="entry name" value="MetI-like"/>
</dbReference>
<comment type="subcellular location">
    <subcellularLocation>
        <location evidence="1">Cell membrane</location>
        <topology evidence="1">Multi-pass membrane protein</topology>
    </subcellularLocation>
</comment>
<sequence length="281" mass="29460">MSGALLALPRVQVRFRPGLTLSIALVAFFVIAAIAPSLLTTQDPLKINLGDALQAPSAAHIFGTDQSGRDLYARVVYGARESLFIGLAATALSMSIAFVLGVSAALGNKLTDGAINRFIELLFAFPVLLLSLLFVTVFGAGLTTLIVAVGVGTAPGYARMIRGQVLAVKGSGYVEAAGALGHSYPKVIRRHILPNAMRPLVVLVTLGVGQSIVWASGLAFLGLGVAPPSPEWGALLDAGRTYITQAWWLEVMPGLAIVSFALALTAIGRYVQQRLEGGLQR</sequence>
<evidence type="ECO:0000313" key="9">
    <source>
        <dbReference type="EMBL" id="UUY05400.1"/>
    </source>
</evidence>
<feature type="transmembrane region" description="Helical" evidence="7">
    <location>
        <begin position="83"/>
        <end position="107"/>
    </location>
</feature>
<dbReference type="PANTHER" id="PTHR43386:SF25">
    <property type="entry name" value="PEPTIDE ABC TRANSPORTER PERMEASE PROTEIN"/>
    <property type="match status" value="1"/>
</dbReference>
<feature type="transmembrane region" description="Helical" evidence="7">
    <location>
        <begin position="127"/>
        <end position="152"/>
    </location>
</feature>
<gene>
    <name evidence="9" type="ORF">LRS13_07720</name>
</gene>
<evidence type="ECO:0000256" key="7">
    <source>
        <dbReference type="SAM" id="Phobius"/>
    </source>
</evidence>
<dbReference type="PANTHER" id="PTHR43386">
    <property type="entry name" value="OLIGOPEPTIDE TRANSPORT SYSTEM PERMEASE PROTEIN APPC"/>
    <property type="match status" value="1"/>
</dbReference>
<dbReference type="SUPFAM" id="SSF161098">
    <property type="entry name" value="MetI-like"/>
    <property type="match status" value="1"/>
</dbReference>
<dbReference type="CDD" id="cd06261">
    <property type="entry name" value="TM_PBP2"/>
    <property type="match status" value="1"/>
</dbReference>
<feature type="domain" description="ABC transmembrane type-1" evidence="8">
    <location>
        <begin position="98"/>
        <end position="275"/>
    </location>
</feature>
<reference evidence="10" key="1">
    <citation type="submission" date="2021-11" db="EMBL/GenBank/DDBJ databases">
        <title>Cultivation dependent microbiological survey of springs from the worlds oldest radium mine currently devoted to the extraction of radon-saturated water.</title>
        <authorList>
            <person name="Kapinusova G."/>
            <person name="Smrhova T."/>
            <person name="Strejcek M."/>
            <person name="Suman J."/>
            <person name="Jani K."/>
            <person name="Pajer P."/>
            <person name="Uhlik O."/>
        </authorList>
    </citation>
    <scope>NUCLEOTIDE SEQUENCE [LARGE SCALE GENOMIC DNA]</scope>
    <source>
        <strain evidence="10">J379</strain>
    </source>
</reference>
<organism evidence="9 10">
    <name type="scientific">Svornostia abyssi</name>
    <dbReference type="NCBI Taxonomy" id="2898438"/>
    <lineage>
        <taxon>Bacteria</taxon>
        <taxon>Bacillati</taxon>
        <taxon>Actinomycetota</taxon>
        <taxon>Thermoleophilia</taxon>
        <taxon>Solirubrobacterales</taxon>
        <taxon>Baekduiaceae</taxon>
        <taxon>Svornostia</taxon>
    </lineage>
</organism>
<dbReference type="Proteomes" id="UP001058860">
    <property type="component" value="Chromosome"/>
</dbReference>
<feature type="transmembrane region" description="Helical" evidence="7">
    <location>
        <begin position="246"/>
        <end position="271"/>
    </location>
</feature>
<keyword evidence="10" id="KW-1185">Reference proteome</keyword>
<keyword evidence="3" id="KW-1003">Cell membrane</keyword>
<dbReference type="InterPro" id="IPR035906">
    <property type="entry name" value="MetI-like_sf"/>
</dbReference>
<evidence type="ECO:0000256" key="2">
    <source>
        <dbReference type="ARBA" id="ARBA00022448"/>
    </source>
</evidence>
<protein>
    <submittedName>
        <fullName evidence="9">ABC transporter permease</fullName>
    </submittedName>
</protein>
<name>A0ABY5PLG6_9ACTN</name>
<dbReference type="Pfam" id="PF00528">
    <property type="entry name" value="BPD_transp_1"/>
    <property type="match status" value="1"/>
</dbReference>
<feature type="transmembrane region" description="Helical" evidence="7">
    <location>
        <begin position="20"/>
        <end position="39"/>
    </location>
</feature>
<dbReference type="EMBL" id="CP088295">
    <property type="protein sequence ID" value="UUY05400.1"/>
    <property type="molecule type" value="Genomic_DNA"/>
</dbReference>
<dbReference type="InterPro" id="IPR050366">
    <property type="entry name" value="BP-dependent_transpt_permease"/>
</dbReference>
<keyword evidence="5 7" id="KW-1133">Transmembrane helix</keyword>
<evidence type="ECO:0000256" key="3">
    <source>
        <dbReference type="ARBA" id="ARBA00022475"/>
    </source>
</evidence>
<evidence type="ECO:0000259" key="8">
    <source>
        <dbReference type="Pfam" id="PF00528"/>
    </source>
</evidence>
<evidence type="ECO:0000313" key="10">
    <source>
        <dbReference type="Proteomes" id="UP001058860"/>
    </source>
</evidence>